<evidence type="ECO:0000313" key="2">
    <source>
        <dbReference type="EMBL" id="QOR58975.1"/>
    </source>
</evidence>
<evidence type="ECO:0000313" key="3">
    <source>
        <dbReference type="Proteomes" id="UP000594030"/>
    </source>
</evidence>
<dbReference type="RefSeq" id="YP_010111133.1">
    <property type="nucleotide sequence ID" value="NC_055878.1"/>
</dbReference>
<reference evidence="2 3" key="1">
    <citation type="submission" date="2020-07" db="EMBL/GenBank/DDBJ databases">
        <title>Taxonomic proposal: Crassvirales, a new order of highly abundant and diverse bacterial viruses.</title>
        <authorList>
            <person name="Shkoporov A.N."/>
            <person name="Stockdale S.R."/>
            <person name="Guerin E."/>
            <person name="Ross R.P."/>
            <person name="Hill C."/>
        </authorList>
    </citation>
    <scope>NUCLEOTIDE SEQUENCE [LARGE SCALE GENOMIC DNA]</scope>
</reference>
<keyword evidence="3" id="KW-1185">Reference proteome</keyword>
<proteinExistence type="predicted"/>
<dbReference type="EMBL" id="MT774385">
    <property type="protein sequence ID" value="QOR58975.1"/>
    <property type="molecule type" value="Genomic_DNA"/>
</dbReference>
<dbReference type="GeneID" id="65129467"/>
<sequence>MPSITLIQKIKEFFTPNKQIRALLLELTVLHEDMRVSLKHIDSSQKEIAEALRDVKGCILSVKKSHSGRDKCKSLKSHSYDEETPAR</sequence>
<organism evidence="2 3">
    <name type="scientific">uncultured phage cr108_1</name>
    <dbReference type="NCBI Taxonomy" id="2772069"/>
    <lineage>
        <taxon>Viruses</taxon>
        <taxon>Duplodnaviria</taxon>
        <taxon>Heunggongvirae</taxon>
        <taxon>Uroviricota</taxon>
        <taxon>Caudoviricetes</taxon>
        <taxon>Crassvirales</taxon>
        <taxon>Steigviridae</taxon>
        <taxon>Asinivirinae</taxon>
        <taxon>Pipoluvirus</taxon>
        <taxon>Pipoluvirus rarus</taxon>
    </lineage>
</organism>
<dbReference type="KEGG" id="vg:65129467"/>
<dbReference type="Proteomes" id="UP000594030">
    <property type="component" value="Segment"/>
</dbReference>
<name>A0A7M1RX12_9CAUD</name>
<feature type="compositionally biased region" description="Basic and acidic residues" evidence="1">
    <location>
        <begin position="67"/>
        <end position="87"/>
    </location>
</feature>
<accession>A0A7M1RX12</accession>
<evidence type="ECO:0000256" key="1">
    <source>
        <dbReference type="SAM" id="MobiDB-lite"/>
    </source>
</evidence>
<feature type="region of interest" description="Disordered" evidence="1">
    <location>
        <begin position="66"/>
        <end position="87"/>
    </location>
</feature>
<protein>
    <submittedName>
        <fullName evidence="2">Uncharacterized protein</fullName>
    </submittedName>
</protein>